<protein>
    <submittedName>
        <fullName evidence="2">Uu.00g075680.m01.CDS01</fullName>
    </submittedName>
</protein>
<dbReference type="InterPro" id="IPR002347">
    <property type="entry name" value="SDR_fam"/>
</dbReference>
<name>A0AAI8YP49_9PEZI</name>
<evidence type="ECO:0000313" key="2">
    <source>
        <dbReference type="EMBL" id="CAJ2511943.1"/>
    </source>
</evidence>
<keyword evidence="3" id="KW-1185">Reference proteome</keyword>
<comment type="caution">
    <text evidence="2">The sequence shown here is derived from an EMBL/GenBank/DDBJ whole genome shotgun (WGS) entry which is preliminary data.</text>
</comment>
<dbReference type="AlphaFoldDB" id="A0AAI8YP49"/>
<reference evidence="2" key="1">
    <citation type="submission" date="2023-10" db="EMBL/GenBank/DDBJ databases">
        <authorList>
            <person name="Hackl T."/>
        </authorList>
    </citation>
    <scope>NUCLEOTIDE SEQUENCE</scope>
</reference>
<dbReference type="Gene3D" id="3.40.50.720">
    <property type="entry name" value="NAD(P)-binding Rossmann-like Domain"/>
    <property type="match status" value="1"/>
</dbReference>
<dbReference type="PANTHER" id="PTHR47534:SF3">
    <property type="entry name" value="ALCOHOL DEHYDROGENASE-LIKE C-TERMINAL DOMAIN-CONTAINING PROTEIN"/>
    <property type="match status" value="1"/>
</dbReference>
<organism evidence="2 3">
    <name type="scientific">Anthostomella pinea</name>
    <dbReference type="NCBI Taxonomy" id="933095"/>
    <lineage>
        <taxon>Eukaryota</taxon>
        <taxon>Fungi</taxon>
        <taxon>Dikarya</taxon>
        <taxon>Ascomycota</taxon>
        <taxon>Pezizomycotina</taxon>
        <taxon>Sordariomycetes</taxon>
        <taxon>Xylariomycetidae</taxon>
        <taxon>Xylariales</taxon>
        <taxon>Xylariaceae</taxon>
        <taxon>Anthostomella</taxon>
    </lineage>
</organism>
<dbReference type="PANTHER" id="PTHR47534">
    <property type="entry name" value="YALI0E05731P"/>
    <property type="match status" value="1"/>
</dbReference>
<accession>A0AAI8YP49</accession>
<keyword evidence="1" id="KW-0560">Oxidoreductase</keyword>
<gene>
    <name evidence="2" type="ORF">KHLLAP_LOCUS12411</name>
</gene>
<evidence type="ECO:0000256" key="1">
    <source>
        <dbReference type="ARBA" id="ARBA00023002"/>
    </source>
</evidence>
<dbReference type="Proteomes" id="UP001295740">
    <property type="component" value="Unassembled WGS sequence"/>
</dbReference>
<dbReference type="EMBL" id="CAUWAG010000018">
    <property type="protein sequence ID" value="CAJ2511943.1"/>
    <property type="molecule type" value="Genomic_DNA"/>
</dbReference>
<dbReference type="SUPFAM" id="SSF51735">
    <property type="entry name" value="NAD(P)-binding Rossmann-fold domains"/>
    <property type="match status" value="1"/>
</dbReference>
<evidence type="ECO:0000313" key="3">
    <source>
        <dbReference type="Proteomes" id="UP001295740"/>
    </source>
</evidence>
<dbReference type="GO" id="GO:0016491">
    <property type="term" value="F:oxidoreductase activity"/>
    <property type="evidence" value="ECO:0007669"/>
    <property type="project" value="UniProtKB-KW"/>
</dbReference>
<sequence>MAFLQTKSNTRFTVSQATASNERIAAALPEGLVAVFVGGTSGVGEYTVKAFAKYAPSPRVYIIGRSQEAADPIIQECQQLNSGGQFEFIQADVSLLNTIDDVCRQIRSRETAINIPFQSQGTMGFDKKTAEGLPLAFGIATHGRMRFILNLLPLLQKAKSLRRVVNVGAASYEGAIDVDNVPGLGFPLTKWRNQLASVQTLLLEEAARRAPDVAFVLTCPGVVKSGIMRDIAPSLGMSIMLAVTKLMAPLIETSPDECAERHVFFATSARYPASQNGPGAAGVALDGSMAVARGSDGRDGSGVYTTDQKGASSSPKVESVLAKFRKDGTAGKVWDFVVADFVRITGAEVAP</sequence>
<dbReference type="Pfam" id="PF00106">
    <property type="entry name" value="adh_short"/>
    <property type="match status" value="1"/>
</dbReference>
<dbReference type="InterPro" id="IPR052228">
    <property type="entry name" value="Sec_Metab_Biosynth_Oxidored"/>
</dbReference>
<dbReference type="InterPro" id="IPR036291">
    <property type="entry name" value="NAD(P)-bd_dom_sf"/>
</dbReference>
<proteinExistence type="predicted"/>